<reference evidence="2" key="2">
    <citation type="submission" date="2025-08" db="UniProtKB">
        <authorList>
            <consortium name="Ensembl"/>
        </authorList>
    </citation>
    <scope>IDENTIFICATION</scope>
</reference>
<dbReference type="AlphaFoldDB" id="A0A8C4TF92"/>
<dbReference type="PANTHER" id="PTHR16214">
    <property type="entry name" value="TRANSMEMBRANE PROTEIN 260"/>
    <property type="match status" value="1"/>
</dbReference>
<feature type="transmembrane region" description="Helical" evidence="1">
    <location>
        <begin position="130"/>
        <end position="151"/>
    </location>
</feature>
<proteinExistence type="predicted"/>
<evidence type="ECO:0000313" key="2">
    <source>
        <dbReference type="Ensembl" id="ENSECRP00000028485.1"/>
    </source>
</evidence>
<organism evidence="2 3">
    <name type="scientific">Erpetoichthys calabaricus</name>
    <name type="common">Rope fish</name>
    <name type="synonym">Calamoichthys calabaricus</name>
    <dbReference type="NCBI Taxonomy" id="27687"/>
    <lineage>
        <taxon>Eukaryota</taxon>
        <taxon>Metazoa</taxon>
        <taxon>Chordata</taxon>
        <taxon>Craniata</taxon>
        <taxon>Vertebrata</taxon>
        <taxon>Euteleostomi</taxon>
        <taxon>Actinopterygii</taxon>
        <taxon>Polypteriformes</taxon>
        <taxon>Polypteridae</taxon>
        <taxon>Erpetoichthys</taxon>
    </lineage>
</organism>
<reference evidence="2" key="3">
    <citation type="submission" date="2025-09" db="UniProtKB">
        <authorList>
            <consortium name="Ensembl"/>
        </authorList>
    </citation>
    <scope>IDENTIFICATION</scope>
</reference>
<feature type="transmembrane region" description="Helical" evidence="1">
    <location>
        <begin position="203"/>
        <end position="223"/>
    </location>
</feature>
<dbReference type="InterPro" id="IPR052724">
    <property type="entry name" value="GT117_domain-containing"/>
</dbReference>
<feature type="transmembrane region" description="Helical" evidence="1">
    <location>
        <begin position="302"/>
        <end position="322"/>
    </location>
</feature>
<keyword evidence="1" id="KW-0812">Transmembrane</keyword>
<keyword evidence="1" id="KW-0472">Membrane</keyword>
<reference evidence="2" key="1">
    <citation type="submission" date="2021-06" db="EMBL/GenBank/DDBJ databases">
        <authorList>
            <consortium name="Wellcome Sanger Institute Data Sharing"/>
        </authorList>
    </citation>
    <scope>NUCLEOTIDE SEQUENCE [LARGE SCALE GENOMIC DNA]</scope>
</reference>
<feature type="transmembrane region" description="Helical" evidence="1">
    <location>
        <begin position="163"/>
        <end position="191"/>
    </location>
</feature>
<evidence type="ECO:0000313" key="3">
    <source>
        <dbReference type="Proteomes" id="UP000694620"/>
    </source>
</evidence>
<dbReference type="GeneTree" id="ENSGT00390000013544"/>
<sequence length="696" mass="79514">MGKPKDSCEAWQLTLVCFAGVSALYLRCTQRSVPGGDSGELITAACELGVAHPPGYPLFTLLAYLASKLTFLKSPAYCVNLLNSLLGAMSSAALCFATYRLTNFAPSGILVAGSFAMSHLVWQWSLVAEVFSLNNLFIGLLFSLTVCFHTADSQEQRAKFCRLGAFCCGLALCNQHTIVIYVIVICPWVLIRLLMMKELSFGLMVELGLCFLAGLFPYIYLAVSSFMNRARWSWGDQTSFPGFMTHLLRSEYGTFSLAKTDTEGQMMKMILAQWNHCVKDLSLPVLILAATGLVMTFFRRKYSYYLVSWILASMFIVYSMFFAWRANLDISRPLFLAVVERFWVQSDAVLCVLSGLGLASVCKELEKHFGNFRTWKGVAWIFTLGFIVHHAHINFRLCDQSDNFIVDSFARNILASIPNGSIILTRGDLPGNSMRYLHYCEGVRPDLALVDQELMTYDWYVPKLGPHLSDVHFPGSRWDLVSTEQKRTFNLHNFFSSNIQRGIFICIGLPDEDQTWQKDFMLVPWGVCDRIIPSTAQFDPGKWAQLTRHLYNWTTPHNSTFPPGSWEEVVNTEMWQSRIKMPFFLFDLAEKQNKQGKSLEQLYELSYMLYHEIVSMFKNHPVNWHKNLALACERLLRTGSKTHDPENLLSESIHHFRLYLKGEPEDPQRSAIIEAIHHLKKERERLHELKKDRESL</sequence>
<keyword evidence="1" id="KW-1133">Transmembrane helix</keyword>
<feature type="transmembrane region" description="Helical" evidence="1">
    <location>
        <begin position="74"/>
        <end position="97"/>
    </location>
</feature>
<name>A0A8C4TF92_ERPCA</name>
<dbReference type="PANTHER" id="PTHR16214:SF3">
    <property type="entry name" value="TRANSMEMBRANE PROTEIN 260"/>
    <property type="match status" value="1"/>
</dbReference>
<dbReference type="Ensembl" id="ENSECRT00000029089.1">
    <property type="protein sequence ID" value="ENSECRP00000028485.1"/>
    <property type="gene ID" value="ENSECRG00000019286.1"/>
</dbReference>
<evidence type="ECO:0000256" key="1">
    <source>
        <dbReference type="SAM" id="Phobius"/>
    </source>
</evidence>
<protein>
    <submittedName>
        <fullName evidence="2">Transmembrane protein 260</fullName>
    </submittedName>
</protein>
<accession>A0A8C4TF92</accession>
<dbReference type="Pfam" id="PF11028">
    <property type="entry name" value="TMEM260-like"/>
    <property type="match status" value="1"/>
</dbReference>
<dbReference type="InterPro" id="IPR021280">
    <property type="entry name" value="TMEM260-like"/>
</dbReference>
<keyword evidence="3" id="KW-1185">Reference proteome</keyword>
<dbReference type="Proteomes" id="UP000694620">
    <property type="component" value="Chromosome 16"/>
</dbReference>
<gene>
    <name evidence="2" type="primary">TMEM260</name>
</gene>